<keyword evidence="3 6" id="KW-0812">Transmembrane</keyword>
<dbReference type="InterPro" id="IPR050189">
    <property type="entry name" value="MFS_Efflux_Transporters"/>
</dbReference>
<feature type="transmembrane region" description="Helical" evidence="6">
    <location>
        <begin position="267"/>
        <end position="289"/>
    </location>
</feature>
<dbReference type="SUPFAM" id="SSF103473">
    <property type="entry name" value="MFS general substrate transporter"/>
    <property type="match status" value="1"/>
</dbReference>
<comment type="caution">
    <text evidence="7">The sequence shown here is derived from an EMBL/GenBank/DDBJ whole genome shotgun (WGS) entry which is preliminary data.</text>
</comment>
<evidence type="ECO:0000313" key="8">
    <source>
        <dbReference type="Proteomes" id="UP000033618"/>
    </source>
</evidence>
<evidence type="ECO:0000256" key="1">
    <source>
        <dbReference type="ARBA" id="ARBA00004651"/>
    </source>
</evidence>
<feature type="transmembrane region" description="Helical" evidence="6">
    <location>
        <begin position="25"/>
        <end position="43"/>
    </location>
</feature>
<keyword evidence="8" id="KW-1185">Reference proteome</keyword>
<feature type="transmembrane region" description="Helical" evidence="6">
    <location>
        <begin position="141"/>
        <end position="160"/>
    </location>
</feature>
<evidence type="ECO:0000256" key="6">
    <source>
        <dbReference type="SAM" id="Phobius"/>
    </source>
</evidence>
<organism evidence="7 8">
    <name type="scientific">Robbsia andropogonis</name>
    <dbReference type="NCBI Taxonomy" id="28092"/>
    <lineage>
        <taxon>Bacteria</taxon>
        <taxon>Pseudomonadati</taxon>
        <taxon>Pseudomonadota</taxon>
        <taxon>Betaproteobacteria</taxon>
        <taxon>Burkholderiales</taxon>
        <taxon>Burkholderiaceae</taxon>
        <taxon>Robbsia</taxon>
    </lineage>
</organism>
<feature type="transmembrane region" description="Helical" evidence="6">
    <location>
        <begin position="301"/>
        <end position="320"/>
    </location>
</feature>
<dbReference type="PATRIC" id="fig|28092.6.peg.1094"/>
<evidence type="ECO:0000256" key="4">
    <source>
        <dbReference type="ARBA" id="ARBA00022989"/>
    </source>
</evidence>
<keyword evidence="2" id="KW-1003">Cell membrane</keyword>
<feature type="transmembrane region" description="Helical" evidence="6">
    <location>
        <begin position="76"/>
        <end position="98"/>
    </location>
</feature>
<feature type="transmembrane region" description="Helical" evidence="6">
    <location>
        <begin position="244"/>
        <end position="261"/>
    </location>
</feature>
<dbReference type="InterPro" id="IPR036259">
    <property type="entry name" value="MFS_trans_sf"/>
</dbReference>
<dbReference type="GO" id="GO:0005886">
    <property type="term" value="C:plasma membrane"/>
    <property type="evidence" value="ECO:0007669"/>
    <property type="project" value="UniProtKB-SubCell"/>
</dbReference>
<dbReference type="EMBL" id="LAQU01000003">
    <property type="protein sequence ID" value="KKB64795.1"/>
    <property type="molecule type" value="Genomic_DNA"/>
</dbReference>
<sequence>MVDLVALPVWVGTLIGNYHLDPQQAGSLATLFLAGAVASSVLLSPRLNRLPARLIVPAGFAVAAVAFITAVSIDRYILLAAVHLVAGLSVGASLCVTHGTIGRSANPHRLFAFAGLSLGCFAIVFLGITPGLIAAHGGRTLFEVFAFVMVVAALVSALGFPATRSPDANATRKESRLDRAVWFGMLGVACMGLTQAMVFAFLQRIGIDRGFGYAAVGGVLIALGFVNLLPAPLAALLESRLPGVRVAQCGVLAQAVVALVITQSSAFVPYAASASVFAAIMIFTHTFAFGMLARLDRTGRAVAATPAMLMTGSAIGPILGGTLVKQFGYGSLGAAAVVMATIAILAFSPLASRARIAGASE</sequence>
<protein>
    <submittedName>
        <fullName evidence="7">MFS transporter</fullName>
    </submittedName>
</protein>
<keyword evidence="4 6" id="KW-1133">Transmembrane helix</keyword>
<proteinExistence type="predicted"/>
<evidence type="ECO:0000256" key="3">
    <source>
        <dbReference type="ARBA" id="ARBA00022692"/>
    </source>
</evidence>
<dbReference type="STRING" id="28092.WM40_04620"/>
<keyword evidence="5 6" id="KW-0472">Membrane</keyword>
<gene>
    <name evidence="7" type="ORF">WM40_04620</name>
</gene>
<dbReference type="Pfam" id="PF07690">
    <property type="entry name" value="MFS_1"/>
    <property type="match status" value="1"/>
</dbReference>
<evidence type="ECO:0000256" key="2">
    <source>
        <dbReference type="ARBA" id="ARBA00022475"/>
    </source>
</evidence>
<dbReference type="AlphaFoldDB" id="A0A0F5K4D5"/>
<evidence type="ECO:0000313" key="7">
    <source>
        <dbReference type="EMBL" id="KKB64795.1"/>
    </source>
</evidence>
<feature type="transmembrane region" description="Helical" evidence="6">
    <location>
        <begin position="214"/>
        <end position="237"/>
    </location>
</feature>
<name>A0A0F5K4D5_9BURK</name>
<feature type="transmembrane region" description="Helical" evidence="6">
    <location>
        <begin position="110"/>
        <end position="135"/>
    </location>
</feature>
<comment type="subcellular location">
    <subcellularLocation>
        <location evidence="1">Cell membrane</location>
        <topology evidence="1">Multi-pass membrane protein</topology>
    </subcellularLocation>
</comment>
<accession>A0A0F5K4D5</accession>
<feature type="transmembrane region" description="Helical" evidence="6">
    <location>
        <begin position="326"/>
        <end position="347"/>
    </location>
</feature>
<reference evidence="7 8" key="1">
    <citation type="submission" date="2015-03" db="EMBL/GenBank/DDBJ databases">
        <title>Draft Genome Sequence of Burkholderia andropogonis type strain ICMP2807, isolated from Sorghum bicolor.</title>
        <authorList>
            <person name="Lopes-Santos L."/>
            <person name="Castro D.B."/>
            <person name="Ottoboni L.M."/>
            <person name="Park D."/>
            <person name="Weirc B.S."/>
            <person name="Destefano S.A."/>
        </authorList>
    </citation>
    <scope>NUCLEOTIDE SEQUENCE [LARGE SCALE GENOMIC DNA]</scope>
    <source>
        <strain evidence="7 8">ICMP2807</strain>
    </source>
</reference>
<evidence type="ECO:0000256" key="5">
    <source>
        <dbReference type="ARBA" id="ARBA00023136"/>
    </source>
</evidence>
<dbReference type="InterPro" id="IPR011701">
    <property type="entry name" value="MFS"/>
</dbReference>
<feature type="transmembrane region" description="Helical" evidence="6">
    <location>
        <begin position="50"/>
        <end position="70"/>
    </location>
</feature>
<dbReference type="Gene3D" id="1.20.1250.20">
    <property type="entry name" value="MFS general substrate transporter like domains"/>
    <property type="match status" value="1"/>
</dbReference>
<dbReference type="PANTHER" id="PTHR43124">
    <property type="entry name" value="PURINE EFFLUX PUMP PBUE"/>
    <property type="match status" value="1"/>
</dbReference>
<dbReference type="GO" id="GO:0022857">
    <property type="term" value="F:transmembrane transporter activity"/>
    <property type="evidence" value="ECO:0007669"/>
    <property type="project" value="InterPro"/>
</dbReference>
<feature type="transmembrane region" description="Helical" evidence="6">
    <location>
        <begin position="180"/>
        <end position="202"/>
    </location>
</feature>
<dbReference type="Proteomes" id="UP000033618">
    <property type="component" value="Unassembled WGS sequence"/>
</dbReference>
<dbReference type="PANTHER" id="PTHR43124:SF10">
    <property type="entry name" value="PURINE EFFLUX PUMP PBUE"/>
    <property type="match status" value="1"/>
</dbReference>